<gene>
    <name evidence="2" type="ORF">EQG68_09515</name>
</gene>
<keyword evidence="3" id="KW-1185">Reference proteome</keyword>
<dbReference type="Proteomes" id="UP000289734">
    <property type="component" value="Unassembled WGS sequence"/>
</dbReference>
<evidence type="ECO:0000256" key="1">
    <source>
        <dbReference type="SAM" id="SignalP"/>
    </source>
</evidence>
<comment type="caution">
    <text evidence="2">The sequence shown here is derived from an EMBL/GenBank/DDBJ whole genome shotgun (WGS) entry which is preliminary data.</text>
</comment>
<organism evidence="2 3">
    <name type="scientific">Flavobacterium piscinae</name>
    <dbReference type="NCBI Taxonomy" id="2506424"/>
    <lineage>
        <taxon>Bacteria</taxon>
        <taxon>Pseudomonadati</taxon>
        <taxon>Bacteroidota</taxon>
        <taxon>Flavobacteriia</taxon>
        <taxon>Flavobacteriales</taxon>
        <taxon>Flavobacteriaceae</taxon>
        <taxon>Flavobacterium</taxon>
    </lineage>
</organism>
<keyword evidence="1" id="KW-0732">Signal</keyword>
<evidence type="ECO:0000313" key="2">
    <source>
        <dbReference type="EMBL" id="RXR31489.1"/>
    </source>
</evidence>
<reference evidence="3" key="1">
    <citation type="submission" date="2019-01" db="EMBL/GenBank/DDBJ databases">
        <title>Cytophagaceae bacterium strain CAR-16.</title>
        <authorList>
            <person name="Chen W.-M."/>
        </authorList>
    </citation>
    <scope>NUCLEOTIDE SEQUENCE [LARGE SCALE GENOMIC DNA]</scope>
    <source>
        <strain evidence="3">ICH-30</strain>
    </source>
</reference>
<feature type="chain" id="PRO_5020386360" evidence="1">
    <location>
        <begin position="23"/>
        <end position="372"/>
    </location>
</feature>
<dbReference type="EMBL" id="SBKQ01000009">
    <property type="protein sequence ID" value="RXR31489.1"/>
    <property type="molecule type" value="Genomic_DNA"/>
</dbReference>
<name>A0A4Q1KQC1_9FLAO</name>
<evidence type="ECO:0000313" key="3">
    <source>
        <dbReference type="Proteomes" id="UP000289734"/>
    </source>
</evidence>
<dbReference type="AlphaFoldDB" id="A0A4Q1KQC1"/>
<dbReference type="OrthoDB" id="1327900at2"/>
<proteinExistence type="predicted"/>
<accession>A0A4Q1KQC1</accession>
<feature type="signal peptide" evidence="1">
    <location>
        <begin position="1"/>
        <end position="22"/>
    </location>
</feature>
<dbReference type="RefSeq" id="WP_129464655.1">
    <property type="nucleotide sequence ID" value="NZ_SBKQ01000009.1"/>
</dbReference>
<protein>
    <submittedName>
        <fullName evidence="2">Uncharacterized protein</fullName>
    </submittedName>
</protein>
<sequence length="372" mass="42294">MKTSVKIIIGLATATAAGMVFGVIPNPFPDQHEAAASHRVHEMKVRWNHDGKVETLPIIEQGIPFDDAKYFSMQPTITPNPIETDGVFQFDYEIEQYFSIDGKSGNLRYKVNSNDNSMYIHGSDITENPLFSPLRSNPHLRKYKFEFLIRNAQNDWMCFMTHSEEGKLFVKMPSGFSFSSVVADHHLKNLEVLNSAKANAAEGINNAPLEAYKGQFTDENGQKKDITLWMAKEEAQIATGVPLMGFGVGIFKNVPEQRQQFLAVTETQDGVMKLLHLEKIDTWGIQTKNYRPIVFDYHLPSGKAKVDEIMTWYQNKQNEILALRAQRKNCPKYQAGRACRTEIDQRIKQLKEEIATQATELGKRYMPPITTN</sequence>